<comment type="caution">
    <text evidence="3">The sequence shown here is derived from an EMBL/GenBank/DDBJ whole genome shotgun (WGS) entry which is preliminary data.</text>
</comment>
<sequence>MAKLLRLGALAGLLLVLSPVVFAQDANTPPTDTATPPADPAAVPATTPSPDPNASTGQTTPDASQASTTSPNPNQQQQQGGQQQQQQGQNELVVENPDYDYALPQSPWSADRKCTYRISEINCKGRMHAGTPWSNGQFQPYVEIEVSCPADRNVPFQAGPGPLTENLYLVIWDFEAEKSRVILPLRETPTATPRGGNKRFLVASRDTPGSSWAVYGTAWAWHEGWYNDIEFSRDIAFKRDVYLKAEDPYYFSWLPSDDFYGAVALYSDWNVSQMTPCSSQLYRYSDGSCNGFKSVPLDVSQIVDNPLLYDFVPVSCGAQSNKTFSKYPEMTFFNDITDSEIDLSISRVLKHENGDQGSQDQDNQQGQIGQGNQTQGGQSNQTSQGTQTSQWTPADQGNQTSQGDQAGQQQGGQQGSQQGSLAVQQSQSGQGQQYRYNSLKTSFVASLPTPGASNVPLSRAQECLNFQDGQQSTACRVPKVETKNPFLLVQRDNQWAQAAQRLVEKMFVIDQNKTSGGNDGGNQTNNGTAADAGSATTNTVAGAPTDSTTPTA</sequence>
<keyword evidence="2" id="KW-0732">Signal</keyword>
<dbReference type="EMBL" id="BDGG01000004">
    <property type="protein sequence ID" value="GAU97164.1"/>
    <property type="molecule type" value="Genomic_DNA"/>
</dbReference>
<evidence type="ECO:0008006" key="5">
    <source>
        <dbReference type="Google" id="ProtNLM"/>
    </source>
</evidence>
<feature type="compositionally biased region" description="Low complexity" evidence="1">
    <location>
        <begin position="399"/>
        <end position="408"/>
    </location>
</feature>
<proteinExistence type="predicted"/>
<evidence type="ECO:0000313" key="4">
    <source>
        <dbReference type="Proteomes" id="UP000186922"/>
    </source>
</evidence>
<feature type="region of interest" description="Disordered" evidence="1">
    <location>
        <begin position="352"/>
        <end position="429"/>
    </location>
</feature>
<feature type="compositionally biased region" description="Low complexity" evidence="1">
    <location>
        <begin position="355"/>
        <end position="390"/>
    </location>
</feature>
<feature type="compositionally biased region" description="Low complexity" evidence="1">
    <location>
        <begin position="28"/>
        <end position="48"/>
    </location>
</feature>
<protein>
    <recommendedName>
        <fullName evidence="5">CUB domain-containing protein</fullName>
    </recommendedName>
</protein>
<name>A0A1D1V659_RAMVA</name>
<reference evidence="3 4" key="1">
    <citation type="journal article" date="2016" name="Nat. Commun.">
        <title>Extremotolerant tardigrade genome and improved radiotolerance of human cultured cells by tardigrade-unique protein.</title>
        <authorList>
            <person name="Hashimoto T."/>
            <person name="Horikawa D.D."/>
            <person name="Saito Y."/>
            <person name="Kuwahara H."/>
            <person name="Kozuka-Hata H."/>
            <person name="Shin-I T."/>
            <person name="Minakuchi Y."/>
            <person name="Ohishi K."/>
            <person name="Motoyama A."/>
            <person name="Aizu T."/>
            <person name="Enomoto A."/>
            <person name="Kondo K."/>
            <person name="Tanaka S."/>
            <person name="Hara Y."/>
            <person name="Koshikawa S."/>
            <person name="Sagara H."/>
            <person name="Miura T."/>
            <person name="Yokobori S."/>
            <person name="Miyagawa K."/>
            <person name="Suzuki Y."/>
            <person name="Kubo T."/>
            <person name="Oyama M."/>
            <person name="Kohara Y."/>
            <person name="Fujiyama A."/>
            <person name="Arakawa K."/>
            <person name="Katayama T."/>
            <person name="Toyoda A."/>
            <person name="Kunieda T."/>
        </authorList>
    </citation>
    <scope>NUCLEOTIDE SEQUENCE [LARGE SCALE GENOMIC DNA]</scope>
    <source>
        <strain evidence="3 4">YOKOZUNA-1</strain>
    </source>
</reference>
<feature type="compositionally biased region" description="Polar residues" evidence="1">
    <location>
        <begin position="534"/>
        <end position="552"/>
    </location>
</feature>
<accession>A0A1D1V659</accession>
<feature type="compositionally biased region" description="Low complexity" evidence="1">
    <location>
        <begin position="415"/>
        <end position="429"/>
    </location>
</feature>
<feature type="compositionally biased region" description="Low complexity" evidence="1">
    <location>
        <begin position="521"/>
        <end position="533"/>
    </location>
</feature>
<evidence type="ECO:0000256" key="2">
    <source>
        <dbReference type="SAM" id="SignalP"/>
    </source>
</evidence>
<feature type="signal peptide" evidence="2">
    <location>
        <begin position="1"/>
        <end position="23"/>
    </location>
</feature>
<evidence type="ECO:0000313" key="3">
    <source>
        <dbReference type="EMBL" id="GAU97164.1"/>
    </source>
</evidence>
<feature type="region of interest" description="Disordered" evidence="1">
    <location>
        <begin position="28"/>
        <end position="89"/>
    </location>
</feature>
<gene>
    <name evidence="3" type="primary">RvY_08511-1</name>
    <name evidence="3" type="synonym">RvY_08511.1</name>
    <name evidence="3" type="ORF">RvY_08511</name>
</gene>
<dbReference type="AlphaFoldDB" id="A0A1D1V659"/>
<keyword evidence="4" id="KW-1185">Reference proteome</keyword>
<organism evidence="3 4">
    <name type="scientific">Ramazzottius varieornatus</name>
    <name type="common">Water bear</name>
    <name type="synonym">Tardigrade</name>
    <dbReference type="NCBI Taxonomy" id="947166"/>
    <lineage>
        <taxon>Eukaryota</taxon>
        <taxon>Metazoa</taxon>
        <taxon>Ecdysozoa</taxon>
        <taxon>Tardigrada</taxon>
        <taxon>Eutardigrada</taxon>
        <taxon>Parachela</taxon>
        <taxon>Hypsibioidea</taxon>
        <taxon>Ramazzottiidae</taxon>
        <taxon>Ramazzottius</taxon>
    </lineage>
</organism>
<evidence type="ECO:0000256" key="1">
    <source>
        <dbReference type="SAM" id="MobiDB-lite"/>
    </source>
</evidence>
<feature type="region of interest" description="Disordered" evidence="1">
    <location>
        <begin position="511"/>
        <end position="552"/>
    </location>
</feature>
<feature type="compositionally biased region" description="Polar residues" evidence="1">
    <location>
        <begin position="53"/>
        <end position="74"/>
    </location>
</feature>
<feature type="chain" id="PRO_5008898089" description="CUB domain-containing protein" evidence="2">
    <location>
        <begin position="24"/>
        <end position="552"/>
    </location>
</feature>
<feature type="compositionally biased region" description="Low complexity" evidence="1">
    <location>
        <begin position="75"/>
        <end position="89"/>
    </location>
</feature>
<dbReference type="Proteomes" id="UP000186922">
    <property type="component" value="Unassembled WGS sequence"/>
</dbReference>